<gene>
    <name evidence="3" type="ORF">Tsubulata_046177</name>
</gene>
<comment type="caution">
    <text evidence="3">The sequence shown here is derived from an EMBL/GenBank/DDBJ whole genome shotgun (WGS) entry which is preliminary data.</text>
</comment>
<feature type="coiled-coil region" evidence="1">
    <location>
        <begin position="318"/>
        <end position="345"/>
    </location>
</feature>
<evidence type="ECO:0000256" key="2">
    <source>
        <dbReference type="SAM" id="MobiDB-lite"/>
    </source>
</evidence>
<reference evidence="3" key="2">
    <citation type="journal article" date="2023" name="Plants (Basel)">
        <title>Annotation of the Turnera subulata (Passifloraceae) Draft Genome Reveals the S-Locus Evolved after the Divergence of Turneroideae from Passifloroideae in a Stepwise Manner.</title>
        <authorList>
            <person name="Henning P.M."/>
            <person name="Roalson E.H."/>
            <person name="Mir W."/>
            <person name="McCubbin A.G."/>
            <person name="Shore J.S."/>
        </authorList>
    </citation>
    <scope>NUCLEOTIDE SEQUENCE</scope>
    <source>
        <strain evidence="3">F60SS</strain>
    </source>
</reference>
<dbReference type="PANTHER" id="PTHR33476:SF7">
    <property type="entry name" value="EMB|CAB62613.1"/>
    <property type="match status" value="1"/>
</dbReference>
<dbReference type="OrthoDB" id="1701885at2759"/>
<dbReference type="GO" id="GO:0008356">
    <property type="term" value="P:asymmetric cell division"/>
    <property type="evidence" value="ECO:0007669"/>
    <property type="project" value="InterPro"/>
</dbReference>
<evidence type="ECO:0000256" key="1">
    <source>
        <dbReference type="SAM" id="Coils"/>
    </source>
</evidence>
<name>A0A9Q0F4Z4_9ROSI</name>
<proteinExistence type="predicted"/>
<organism evidence="3 4">
    <name type="scientific">Turnera subulata</name>
    <dbReference type="NCBI Taxonomy" id="218843"/>
    <lineage>
        <taxon>Eukaryota</taxon>
        <taxon>Viridiplantae</taxon>
        <taxon>Streptophyta</taxon>
        <taxon>Embryophyta</taxon>
        <taxon>Tracheophyta</taxon>
        <taxon>Spermatophyta</taxon>
        <taxon>Magnoliopsida</taxon>
        <taxon>eudicotyledons</taxon>
        <taxon>Gunneridae</taxon>
        <taxon>Pentapetalae</taxon>
        <taxon>rosids</taxon>
        <taxon>fabids</taxon>
        <taxon>Malpighiales</taxon>
        <taxon>Passifloraceae</taxon>
        <taxon>Turnera</taxon>
    </lineage>
</organism>
<keyword evidence="1" id="KW-0175">Coiled coil</keyword>
<evidence type="ECO:0000313" key="3">
    <source>
        <dbReference type="EMBL" id="KAJ4824017.1"/>
    </source>
</evidence>
<keyword evidence="4" id="KW-1185">Reference proteome</keyword>
<sequence length="699" mass="78762">MDIWAVGAAAAAGYIAKYWQNYSRERSNSSELSPEASEKEKPKLPSCPIRRLTQRKKLSEDTSTEERKSSDGRLPAAHQSDSASEAEVVSTSGYGEQLGNFRGYEDCNVLSMSCLEPGFSKIENLDEDGNENGLNSDGCDYHRKPCTSSVDFFDSSGRKRRSLRTKHSCGTFVKPLNSLESCLMAQLYNARGRTEDYVFSALPSPSTTARPLLVTDGRQIISRAHGDTFCAWNSDGRLHKEENLHLVSPLSKLGTLYLPEKVGSNSRKGQDKGLSNFLKTGNEKFFYSENGLRDKMILFCLGLSMGIISSLIANRTELSKLKEMLKQTENLVQDLQEELEMKDSLTVKELSNENCNLQNTCQSPLNNMAPNPLLHGQNVDSSVHNDGIESYTEKGEENTESMSKIEAELEAELQMLGLDMNSSGMERRLNDLLELDPDFEADFAQGELRPDMADLHALAQSESDQDASRTPTTHSANYAVSPRELSLRLHEVIQSRLEERVKELETALQDSQRKVQLMEFEHLNTQRKLSSNELRYSTADQQSPTSEKDYNIMNQPLVMNLAGEALDAYNEAYVELMKMNESDDEDSPVGVPDDNWDGPFNPFVQRCVDDEANDSLAYYSRSEERMPKRLYNTRLNTFRERNTRIQEILYTGLSEDETSECDDEMEKLLIKQIVEKTKKGSPVVVNAQRMLFSLDKIGH</sequence>
<dbReference type="EMBL" id="JAKUCV010007294">
    <property type="protein sequence ID" value="KAJ4824017.1"/>
    <property type="molecule type" value="Genomic_DNA"/>
</dbReference>
<feature type="region of interest" description="Disordered" evidence="2">
    <location>
        <begin position="26"/>
        <end position="89"/>
    </location>
</feature>
<feature type="compositionally biased region" description="Polar residues" evidence="2">
    <location>
        <begin position="528"/>
        <end position="545"/>
    </location>
</feature>
<feature type="coiled-coil region" evidence="1">
    <location>
        <begin position="487"/>
        <end position="521"/>
    </location>
</feature>
<protein>
    <submittedName>
        <fullName evidence="3">Uncharacterized protein</fullName>
    </submittedName>
</protein>
<dbReference type="Proteomes" id="UP001141552">
    <property type="component" value="Unassembled WGS sequence"/>
</dbReference>
<evidence type="ECO:0000313" key="4">
    <source>
        <dbReference type="Proteomes" id="UP001141552"/>
    </source>
</evidence>
<feature type="region of interest" description="Disordered" evidence="2">
    <location>
        <begin position="528"/>
        <end position="548"/>
    </location>
</feature>
<dbReference type="AlphaFoldDB" id="A0A9Q0F4Z4"/>
<dbReference type="PANTHER" id="PTHR33476">
    <property type="entry name" value="EMB|CAB62613.1"/>
    <property type="match status" value="1"/>
</dbReference>
<feature type="compositionally biased region" description="Basic and acidic residues" evidence="2">
    <location>
        <begin position="57"/>
        <end position="71"/>
    </location>
</feature>
<accession>A0A9Q0F4Z4</accession>
<feature type="compositionally biased region" description="Polar residues" evidence="2">
    <location>
        <begin position="79"/>
        <end position="89"/>
    </location>
</feature>
<reference evidence="3" key="1">
    <citation type="submission" date="2022-02" db="EMBL/GenBank/DDBJ databases">
        <authorList>
            <person name="Henning P.M."/>
            <person name="McCubbin A.G."/>
            <person name="Shore J.S."/>
        </authorList>
    </citation>
    <scope>NUCLEOTIDE SEQUENCE</scope>
    <source>
        <strain evidence="3">F60SS</strain>
        <tissue evidence="3">Leaves</tissue>
    </source>
</reference>
<dbReference type="InterPro" id="IPR040348">
    <property type="entry name" value="POLAR-like"/>
</dbReference>